<organism evidence="2 3">
    <name type="scientific">Mya arenaria</name>
    <name type="common">Soft-shell clam</name>
    <dbReference type="NCBI Taxonomy" id="6604"/>
    <lineage>
        <taxon>Eukaryota</taxon>
        <taxon>Metazoa</taxon>
        <taxon>Spiralia</taxon>
        <taxon>Lophotrochozoa</taxon>
        <taxon>Mollusca</taxon>
        <taxon>Bivalvia</taxon>
        <taxon>Autobranchia</taxon>
        <taxon>Heteroconchia</taxon>
        <taxon>Euheterodonta</taxon>
        <taxon>Imparidentia</taxon>
        <taxon>Neoheterodontei</taxon>
        <taxon>Myida</taxon>
        <taxon>Myoidea</taxon>
        <taxon>Myidae</taxon>
        <taxon>Mya</taxon>
    </lineage>
</organism>
<dbReference type="CDD" id="cd01450">
    <property type="entry name" value="vWFA_subfamily_ECM"/>
    <property type="match status" value="1"/>
</dbReference>
<dbReference type="PROSITE" id="PS50234">
    <property type="entry name" value="VWFA"/>
    <property type="match status" value="1"/>
</dbReference>
<dbReference type="Gene3D" id="3.40.50.410">
    <property type="entry name" value="von Willebrand factor, type A domain"/>
    <property type="match status" value="1"/>
</dbReference>
<proteinExistence type="predicted"/>
<accession>A0ABY7E178</accession>
<evidence type="ECO:0000313" key="2">
    <source>
        <dbReference type="EMBL" id="WAR02588.1"/>
    </source>
</evidence>
<keyword evidence="3" id="KW-1185">Reference proteome</keyword>
<dbReference type="PANTHER" id="PTHR24020:SF20">
    <property type="entry name" value="PH DOMAIN-CONTAINING PROTEIN"/>
    <property type="match status" value="1"/>
</dbReference>
<protein>
    <submittedName>
        <fullName evidence="2">COLA1-like protein</fullName>
    </submittedName>
</protein>
<dbReference type="PANTHER" id="PTHR24020">
    <property type="entry name" value="COLLAGEN ALPHA"/>
    <property type="match status" value="1"/>
</dbReference>
<feature type="domain" description="VWFA" evidence="1">
    <location>
        <begin position="16"/>
        <end position="192"/>
    </location>
</feature>
<name>A0ABY7E178_MYAAR</name>
<dbReference type="SUPFAM" id="SSF53300">
    <property type="entry name" value="vWA-like"/>
    <property type="match status" value="1"/>
</dbReference>
<dbReference type="Proteomes" id="UP001164746">
    <property type="component" value="Chromosome 4"/>
</dbReference>
<gene>
    <name evidence="2" type="ORF">MAR_009146</name>
</gene>
<dbReference type="EMBL" id="CP111015">
    <property type="protein sequence ID" value="WAR02588.1"/>
    <property type="molecule type" value="Genomic_DNA"/>
</dbReference>
<evidence type="ECO:0000313" key="3">
    <source>
        <dbReference type="Proteomes" id="UP001164746"/>
    </source>
</evidence>
<dbReference type="InterPro" id="IPR036465">
    <property type="entry name" value="vWFA_dom_sf"/>
</dbReference>
<reference evidence="2" key="1">
    <citation type="submission" date="2022-11" db="EMBL/GenBank/DDBJ databases">
        <title>Centuries of genome instability and evolution in soft-shell clam transmissible cancer (bioRxiv).</title>
        <authorList>
            <person name="Hart S.F.M."/>
            <person name="Yonemitsu M.A."/>
            <person name="Giersch R.M."/>
            <person name="Beal B.F."/>
            <person name="Arriagada G."/>
            <person name="Davis B.W."/>
            <person name="Ostrander E.A."/>
            <person name="Goff S.P."/>
            <person name="Metzger M.J."/>
        </authorList>
    </citation>
    <scope>NUCLEOTIDE SEQUENCE</scope>
    <source>
        <strain evidence="2">MELC-2E11</strain>
        <tissue evidence="2">Siphon/mantle</tissue>
    </source>
</reference>
<sequence>MYVYDVEYYCGNKPADVVFLLDTSNSIWGPDFTRQLAFVNNVISMFKIASNVTRVGITTFSSQVHREFYLNSYFSKDSMRSRVSSIRQTHGYHTNTGLAIWHMRHRMFSPRRGSRPDVAKIGIVLTDGQSSSIGKTLMEAKRTKRKKITMFAIGIGSNINERELQGIASSPSSEYVFKVDGYSALDAIKNSLAVRTCRGDNRR</sequence>
<dbReference type="InterPro" id="IPR002035">
    <property type="entry name" value="VWF_A"/>
</dbReference>
<dbReference type="PRINTS" id="PR00453">
    <property type="entry name" value="VWFADOMAIN"/>
</dbReference>
<dbReference type="SMART" id="SM00327">
    <property type="entry name" value="VWA"/>
    <property type="match status" value="1"/>
</dbReference>
<evidence type="ECO:0000259" key="1">
    <source>
        <dbReference type="PROSITE" id="PS50234"/>
    </source>
</evidence>
<dbReference type="InterPro" id="IPR050525">
    <property type="entry name" value="ECM_Assembly_Org"/>
</dbReference>
<dbReference type="Pfam" id="PF00092">
    <property type="entry name" value="VWA"/>
    <property type="match status" value="1"/>
</dbReference>